<sequence length="234" mass="25177">MTSQHITSSADDMPWMPREGPAPLPCGRWWDGVQLPTITGTQIIGHLRDRSGPVVEDQATGLMTWLIPVGAADAWEPPRADVSVLGSGHVLLVPPVEWSGGPWHGGFPTRWLIPARGTCLTGPADLFAALRTVSPSHGQRGVARRLPAVRQVSECASCGGLDVVGVPHRCPDGHGPHRLPLLLSDIDVRHRLSWRQRHGLDCALCARRLTGASRRPLATIEGQELCACAPACRP</sequence>
<dbReference type="AlphaFoldDB" id="A0A1W7D3K1"/>
<keyword evidence="3" id="KW-1185">Reference proteome</keyword>
<feature type="compositionally biased region" description="Polar residues" evidence="1">
    <location>
        <begin position="1"/>
        <end position="10"/>
    </location>
</feature>
<name>A0A1W7D3K1_9ACTN</name>
<protein>
    <submittedName>
        <fullName evidence="2">Uncharacterized protein</fullName>
    </submittedName>
</protein>
<dbReference type="EMBL" id="CP021121">
    <property type="protein sequence ID" value="ARQ71160.1"/>
    <property type="molecule type" value="Genomic_DNA"/>
</dbReference>
<dbReference type="OrthoDB" id="3872852at2"/>
<proteinExistence type="predicted"/>
<accession>A0A1W7D3K1</accession>
<evidence type="ECO:0000256" key="1">
    <source>
        <dbReference type="SAM" id="MobiDB-lite"/>
    </source>
</evidence>
<evidence type="ECO:0000313" key="3">
    <source>
        <dbReference type="Proteomes" id="UP000194218"/>
    </source>
</evidence>
<dbReference type="KEGG" id="smao:CAG99_22145"/>
<organism evidence="2 3">
    <name type="scientific">Streptomyces marincola</name>
    <dbReference type="NCBI Taxonomy" id="2878388"/>
    <lineage>
        <taxon>Bacteria</taxon>
        <taxon>Bacillati</taxon>
        <taxon>Actinomycetota</taxon>
        <taxon>Actinomycetes</taxon>
        <taxon>Kitasatosporales</taxon>
        <taxon>Streptomycetaceae</taxon>
        <taxon>Streptomyces</taxon>
    </lineage>
</organism>
<dbReference type="Proteomes" id="UP000194218">
    <property type="component" value="Chromosome"/>
</dbReference>
<dbReference type="RefSeq" id="WP_086161001.1">
    <property type="nucleotide sequence ID" value="NZ_CP021121.1"/>
</dbReference>
<feature type="region of interest" description="Disordered" evidence="1">
    <location>
        <begin position="1"/>
        <end position="20"/>
    </location>
</feature>
<reference evidence="2 3" key="1">
    <citation type="submission" date="2017-05" db="EMBL/GenBank/DDBJ databases">
        <title>Complete genome sequence of Streptomyces sp. SCSIO 03032 revealed the diverse biosynthetic pathways for its bioactive secondary metabolites.</title>
        <authorList>
            <person name="Ma L."/>
            <person name="Zhu Y."/>
            <person name="Zhang W."/>
            <person name="Zhang G."/>
            <person name="Tian X."/>
            <person name="Zhang S."/>
            <person name="Zhang C."/>
        </authorList>
    </citation>
    <scope>NUCLEOTIDE SEQUENCE [LARGE SCALE GENOMIC DNA]</scope>
    <source>
        <strain evidence="2 3">SCSIO 03032</strain>
    </source>
</reference>
<evidence type="ECO:0000313" key="2">
    <source>
        <dbReference type="EMBL" id="ARQ71160.1"/>
    </source>
</evidence>
<gene>
    <name evidence="2" type="ORF">CAG99_22145</name>
</gene>